<accession>A0A1H1SSN6</accession>
<keyword evidence="4 6" id="KW-0808">Transferase</keyword>
<evidence type="ECO:0000313" key="6">
    <source>
        <dbReference type="EMBL" id="SDS50409.1"/>
    </source>
</evidence>
<dbReference type="PANTHER" id="PTHR43179">
    <property type="entry name" value="RHAMNOSYLTRANSFERASE WBBL"/>
    <property type="match status" value="1"/>
</dbReference>
<dbReference type="Proteomes" id="UP000199103">
    <property type="component" value="Chromosome I"/>
</dbReference>
<dbReference type="GO" id="GO:0016757">
    <property type="term" value="F:glycosyltransferase activity"/>
    <property type="evidence" value="ECO:0007669"/>
    <property type="project" value="UniProtKB-KW"/>
</dbReference>
<keyword evidence="3" id="KW-0328">Glycosyltransferase</keyword>
<dbReference type="PANTHER" id="PTHR43179:SF12">
    <property type="entry name" value="GALACTOFURANOSYLTRANSFERASE GLFT2"/>
    <property type="match status" value="1"/>
</dbReference>
<evidence type="ECO:0000256" key="4">
    <source>
        <dbReference type="ARBA" id="ARBA00022679"/>
    </source>
</evidence>
<dbReference type="SUPFAM" id="SSF53448">
    <property type="entry name" value="Nucleotide-diphospho-sugar transferases"/>
    <property type="match status" value="1"/>
</dbReference>
<dbReference type="InterPro" id="IPR029044">
    <property type="entry name" value="Nucleotide-diphossugar_trans"/>
</dbReference>
<reference evidence="6 7" key="1">
    <citation type="submission" date="2016-10" db="EMBL/GenBank/DDBJ databases">
        <authorList>
            <person name="de Groot N.N."/>
        </authorList>
    </citation>
    <scope>NUCLEOTIDE SEQUENCE [LARGE SCALE GENOMIC DNA]</scope>
    <source>
        <strain evidence="6 7">DSM 21800</strain>
    </source>
</reference>
<evidence type="ECO:0000256" key="1">
    <source>
        <dbReference type="ARBA" id="ARBA00004776"/>
    </source>
</evidence>
<sequence length="328" mass="35737">MTAPERLVIGVLTYRRPDDLTALLPMLLTQARSVHADQFEVEILVVDNDPAGSALPVVEAIRSEHPDEIPLRYEQESTPGISAARNRALAASIGFDLLVFIDDDERPTDRWLQLLVACRQEYGSDVVQGPVVSEFETDPDEWITAGGFFRRRRMPTGTALDVAVTNNLLLDLRVVRSLGLEFDPDLGTTGGEDTLFTRTLHRAGVPMVWCDEAIVLDVVPTSRSTRRWVRQRAISTGNSAALVTLKLAAGAPDRVVARATLAGRGLSRLAAGGARAVAGKIVRSVEHEARGTRTLLRGFGMSLGACGFAYHEYGRSGAGRIDRIPRRS</sequence>
<gene>
    <name evidence="6" type="ORF">SAMN04489812_2106</name>
</gene>
<evidence type="ECO:0000256" key="2">
    <source>
        <dbReference type="ARBA" id="ARBA00006739"/>
    </source>
</evidence>
<keyword evidence="7" id="KW-1185">Reference proteome</keyword>
<evidence type="ECO:0000259" key="5">
    <source>
        <dbReference type="Pfam" id="PF00535"/>
    </source>
</evidence>
<dbReference type="CDD" id="cd00761">
    <property type="entry name" value="Glyco_tranf_GTA_type"/>
    <property type="match status" value="1"/>
</dbReference>
<comment type="similarity">
    <text evidence="2">Belongs to the glycosyltransferase 2 family.</text>
</comment>
<dbReference type="AlphaFoldDB" id="A0A1H1SSN6"/>
<proteinExistence type="inferred from homology"/>
<dbReference type="Gene3D" id="3.90.550.10">
    <property type="entry name" value="Spore Coat Polysaccharide Biosynthesis Protein SpsA, Chain A"/>
    <property type="match status" value="1"/>
</dbReference>
<evidence type="ECO:0000256" key="3">
    <source>
        <dbReference type="ARBA" id="ARBA00022676"/>
    </source>
</evidence>
<dbReference type="InterPro" id="IPR001173">
    <property type="entry name" value="Glyco_trans_2-like"/>
</dbReference>
<protein>
    <submittedName>
        <fullName evidence="6">Glycosyltransferase like family 2</fullName>
    </submittedName>
</protein>
<dbReference type="EMBL" id="LT629772">
    <property type="protein sequence ID" value="SDS50409.1"/>
    <property type="molecule type" value="Genomic_DNA"/>
</dbReference>
<comment type="pathway">
    <text evidence="1">Cell wall biogenesis; cell wall polysaccharide biosynthesis.</text>
</comment>
<dbReference type="Pfam" id="PF00535">
    <property type="entry name" value="Glycos_transf_2"/>
    <property type="match status" value="1"/>
</dbReference>
<dbReference type="STRING" id="630515.SAMN04489812_2106"/>
<dbReference type="OrthoDB" id="3180470at2"/>
<name>A0A1H1SSN6_9ACTN</name>
<feature type="domain" description="Glycosyltransferase 2-like" evidence="5">
    <location>
        <begin position="10"/>
        <end position="161"/>
    </location>
</feature>
<organism evidence="6 7">
    <name type="scientific">Microlunatus soli</name>
    <dbReference type="NCBI Taxonomy" id="630515"/>
    <lineage>
        <taxon>Bacteria</taxon>
        <taxon>Bacillati</taxon>
        <taxon>Actinomycetota</taxon>
        <taxon>Actinomycetes</taxon>
        <taxon>Propionibacteriales</taxon>
        <taxon>Propionibacteriaceae</taxon>
        <taxon>Microlunatus</taxon>
    </lineage>
</organism>
<evidence type="ECO:0000313" key="7">
    <source>
        <dbReference type="Proteomes" id="UP000199103"/>
    </source>
</evidence>